<keyword evidence="7" id="KW-0234">DNA repair</keyword>
<protein>
    <recommendedName>
        <fullName evidence="9">Type-5 uracil-DNA glycosylase</fullName>
    </recommendedName>
</protein>
<dbReference type="SMART" id="SM00987">
    <property type="entry name" value="UreE_C"/>
    <property type="match status" value="1"/>
</dbReference>
<keyword evidence="3" id="KW-0227">DNA damage</keyword>
<evidence type="ECO:0000256" key="2">
    <source>
        <dbReference type="ARBA" id="ARBA00022723"/>
    </source>
</evidence>
<comment type="similarity">
    <text evidence="8">Belongs to the uracil-DNA glycosylase (UDG) superfamily. Type 5 (UDGb) family.</text>
</comment>
<evidence type="ECO:0000256" key="8">
    <source>
        <dbReference type="ARBA" id="ARBA00023779"/>
    </source>
</evidence>
<evidence type="ECO:0000256" key="9">
    <source>
        <dbReference type="ARBA" id="ARBA00023887"/>
    </source>
</evidence>
<evidence type="ECO:0000313" key="12">
    <source>
        <dbReference type="Proteomes" id="UP000523079"/>
    </source>
</evidence>
<dbReference type="RefSeq" id="WP_220484157.1">
    <property type="nucleotide sequence ID" value="NZ_JACGWT010000006.1"/>
</dbReference>
<keyword evidence="4" id="KW-0378">Hydrolase</keyword>
<dbReference type="PANTHER" id="PTHR33693">
    <property type="entry name" value="TYPE-5 URACIL-DNA GLYCOSYLASE"/>
    <property type="match status" value="1"/>
</dbReference>
<accession>A0A7W3P7D8</accession>
<sequence length="251" mass="26875">MSDRRVAEGPEDVARLAGSAPDASALEAGIVGCRACPRLVAWREEVAASKRRAYADQTYWGRPVPGFGVEHPAIMIVGLAPSAHGANRTGRNFTGDRSGDVLFAALHRTGLAKLPISVSRDDGNQLLHTRMSAAVRCAPPDNKPTAAERDTCLPWLVRDLELAWPSLRAVVVLGGFGWQALWPAIAGLVPLPTPLPRFGHGTVVDLDERRRVFGCFHVSPQNVNTGRLTPSMLDEVLTTARTWAGLGPPAG</sequence>
<dbReference type="SUPFAM" id="SSF52141">
    <property type="entry name" value="Uracil-DNA glycosylase-like"/>
    <property type="match status" value="1"/>
</dbReference>
<evidence type="ECO:0000313" key="11">
    <source>
        <dbReference type="EMBL" id="MBA8796021.1"/>
    </source>
</evidence>
<dbReference type="GO" id="GO:0046872">
    <property type="term" value="F:metal ion binding"/>
    <property type="evidence" value="ECO:0007669"/>
    <property type="project" value="UniProtKB-KW"/>
</dbReference>
<evidence type="ECO:0000256" key="1">
    <source>
        <dbReference type="ARBA" id="ARBA00022485"/>
    </source>
</evidence>
<evidence type="ECO:0000256" key="3">
    <source>
        <dbReference type="ARBA" id="ARBA00022763"/>
    </source>
</evidence>
<evidence type="ECO:0000256" key="6">
    <source>
        <dbReference type="ARBA" id="ARBA00023014"/>
    </source>
</evidence>
<dbReference type="Pfam" id="PF03167">
    <property type="entry name" value="UDG"/>
    <property type="match status" value="1"/>
</dbReference>
<feature type="domain" description="Uracil-DNA glycosylase-like" evidence="10">
    <location>
        <begin position="65"/>
        <end position="237"/>
    </location>
</feature>
<reference evidence="11 12" key="1">
    <citation type="submission" date="2020-07" db="EMBL/GenBank/DDBJ databases">
        <title>Sequencing the genomes of 1000 actinobacteria strains.</title>
        <authorList>
            <person name="Klenk H.-P."/>
        </authorList>
    </citation>
    <scope>NUCLEOTIDE SEQUENCE [LARGE SCALE GENOMIC DNA]</scope>
    <source>
        <strain evidence="11 12">DSM 100723</strain>
    </source>
</reference>
<dbReference type="InterPro" id="IPR005122">
    <property type="entry name" value="Uracil-DNA_glycosylase-like"/>
</dbReference>
<keyword evidence="2" id="KW-0479">Metal-binding</keyword>
<dbReference type="Gene3D" id="3.40.470.10">
    <property type="entry name" value="Uracil-DNA glycosylase-like domain"/>
    <property type="match status" value="1"/>
</dbReference>
<keyword evidence="1" id="KW-0004">4Fe-4S</keyword>
<dbReference type="SMART" id="SM00986">
    <property type="entry name" value="UDG"/>
    <property type="match status" value="1"/>
</dbReference>
<dbReference type="EMBL" id="JACGWT010000006">
    <property type="protein sequence ID" value="MBA8796021.1"/>
    <property type="molecule type" value="Genomic_DNA"/>
</dbReference>
<dbReference type="InterPro" id="IPR036895">
    <property type="entry name" value="Uracil-DNA_glycosylase-like_sf"/>
</dbReference>
<organism evidence="11 12">
    <name type="scientific">Microlunatus kandeliicorticis</name>
    <dbReference type="NCBI Taxonomy" id="1759536"/>
    <lineage>
        <taxon>Bacteria</taxon>
        <taxon>Bacillati</taxon>
        <taxon>Actinomycetota</taxon>
        <taxon>Actinomycetes</taxon>
        <taxon>Propionibacteriales</taxon>
        <taxon>Propionibacteriaceae</taxon>
        <taxon>Microlunatus</taxon>
    </lineage>
</organism>
<dbReference type="AlphaFoldDB" id="A0A7W3P7D8"/>
<name>A0A7W3P7D8_9ACTN</name>
<keyword evidence="12" id="KW-1185">Reference proteome</keyword>
<evidence type="ECO:0000259" key="10">
    <source>
        <dbReference type="SMART" id="SM00986"/>
    </source>
</evidence>
<dbReference type="InterPro" id="IPR051536">
    <property type="entry name" value="UDG_Type-4/5"/>
</dbReference>
<dbReference type="GO" id="GO:0051539">
    <property type="term" value="F:4 iron, 4 sulfur cluster binding"/>
    <property type="evidence" value="ECO:0007669"/>
    <property type="project" value="UniProtKB-KW"/>
</dbReference>
<evidence type="ECO:0000256" key="5">
    <source>
        <dbReference type="ARBA" id="ARBA00023004"/>
    </source>
</evidence>
<dbReference type="Proteomes" id="UP000523079">
    <property type="component" value="Unassembled WGS sequence"/>
</dbReference>
<dbReference type="CDD" id="cd10031">
    <property type="entry name" value="UDG-F5_TTUDGB_like"/>
    <property type="match status" value="1"/>
</dbReference>
<dbReference type="GO" id="GO:0033958">
    <property type="term" value="F:DNA-deoxyinosine glycosylase activity"/>
    <property type="evidence" value="ECO:0007669"/>
    <property type="project" value="InterPro"/>
</dbReference>
<comment type="caution">
    <text evidence="11">The sequence shown here is derived from an EMBL/GenBank/DDBJ whole genome shotgun (WGS) entry which is preliminary data.</text>
</comment>
<dbReference type="PANTHER" id="PTHR33693:SF3">
    <property type="entry name" value="TYPE-5 URACIL-DNA GLYCOSYLASE"/>
    <property type="match status" value="1"/>
</dbReference>
<dbReference type="InterPro" id="IPR044147">
    <property type="entry name" value="UdgB-like"/>
</dbReference>
<dbReference type="GO" id="GO:0006284">
    <property type="term" value="P:base-excision repair"/>
    <property type="evidence" value="ECO:0007669"/>
    <property type="project" value="InterPro"/>
</dbReference>
<evidence type="ECO:0000256" key="4">
    <source>
        <dbReference type="ARBA" id="ARBA00022801"/>
    </source>
</evidence>
<evidence type="ECO:0000256" key="7">
    <source>
        <dbReference type="ARBA" id="ARBA00023204"/>
    </source>
</evidence>
<keyword evidence="6" id="KW-0411">Iron-sulfur</keyword>
<proteinExistence type="inferred from homology"/>
<dbReference type="GO" id="GO:0004844">
    <property type="term" value="F:uracil DNA N-glycosylase activity"/>
    <property type="evidence" value="ECO:0007669"/>
    <property type="project" value="InterPro"/>
</dbReference>
<keyword evidence="5" id="KW-0408">Iron</keyword>
<gene>
    <name evidence="11" type="ORF">FHX74_003662</name>
</gene>